<accession>A0AAV4XPW1</accession>
<evidence type="ECO:0000313" key="3">
    <source>
        <dbReference type="Proteomes" id="UP001054945"/>
    </source>
</evidence>
<dbReference type="EMBL" id="BPLR01017959">
    <property type="protein sequence ID" value="GIY95763.1"/>
    <property type="molecule type" value="Genomic_DNA"/>
</dbReference>
<proteinExistence type="predicted"/>
<organism evidence="2 3">
    <name type="scientific">Caerostris extrusa</name>
    <name type="common">Bark spider</name>
    <name type="synonym">Caerostris bankana</name>
    <dbReference type="NCBI Taxonomy" id="172846"/>
    <lineage>
        <taxon>Eukaryota</taxon>
        <taxon>Metazoa</taxon>
        <taxon>Ecdysozoa</taxon>
        <taxon>Arthropoda</taxon>
        <taxon>Chelicerata</taxon>
        <taxon>Arachnida</taxon>
        <taxon>Araneae</taxon>
        <taxon>Araneomorphae</taxon>
        <taxon>Entelegynae</taxon>
        <taxon>Araneoidea</taxon>
        <taxon>Araneidae</taxon>
        <taxon>Caerostris</taxon>
    </lineage>
</organism>
<comment type="caution">
    <text evidence="2">The sequence shown here is derived from an EMBL/GenBank/DDBJ whole genome shotgun (WGS) entry which is preliminary data.</text>
</comment>
<dbReference type="Proteomes" id="UP001054945">
    <property type="component" value="Unassembled WGS sequence"/>
</dbReference>
<sequence length="126" mass="14373">MKSVKTIVAISCPVLCKNETNGYVQNSHNPTVHSNLTRNLDSTTNTNKSNRFFQKPYSKERRQISCVSTPQHPNKSGGESPFFQIWHLPLGRRNSVRPRAMVSRLSEKYLLHGMKFKSGISQKTVR</sequence>
<gene>
    <name evidence="2" type="ORF">CEXT_767501</name>
</gene>
<keyword evidence="3" id="KW-1185">Reference proteome</keyword>
<name>A0AAV4XPW1_CAEEX</name>
<feature type="region of interest" description="Disordered" evidence="1">
    <location>
        <begin position="27"/>
        <end position="50"/>
    </location>
</feature>
<reference evidence="2 3" key="1">
    <citation type="submission" date="2021-06" db="EMBL/GenBank/DDBJ databases">
        <title>Caerostris extrusa draft genome.</title>
        <authorList>
            <person name="Kono N."/>
            <person name="Arakawa K."/>
        </authorList>
    </citation>
    <scope>NUCLEOTIDE SEQUENCE [LARGE SCALE GENOMIC DNA]</scope>
</reference>
<evidence type="ECO:0000256" key="1">
    <source>
        <dbReference type="SAM" id="MobiDB-lite"/>
    </source>
</evidence>
<evidence type="ECO:0000313" key="2">
    <source>
        <dbReference type="EMBL" id="GIY95763.1"/>
    </source>
</evidence>
<dbReference type="AlphaFoldDB" id="A0AAV4XPW1"/>
<protein>
    <submittedName>
        <fullName evidence="2">Uncharacterized protein</fullName>
    </submittedName>
</protein>